<proteinExistence type="predicted"/>
<feature type="chain" id="PRO_5045811227" description="DUF4251 domain-containing protein" evidence="1">
    <location>
        <begin position="26"/>
        <end position="220"/>
    </location>
</feature>
<dbReference type="EMBL" id="JBHTHZ010000002">
    <property type="protein sequence ID" value="MFD0792682.1"/>
    <property type="molecule type" value="Genomic_DNA"/>
</dbReference>
<dbReference type="RefSeq" id="WP_377111360.1">
    <property type="nucleotide sequence ID" value="NZ_JBHTHZ010000002.1"/>
</dbReference>
<protein>
    <recommendedName>
        <fullName evidence="4">DUF4251 domain-containing protein</fullName>
    </recommendedName>
</protein>
<comment type="caution">
    <text evidence="2">The sequence shown here is derived from an EMBL/GenBank/DDBJ whole genome shotgun (WGS) entry which is preliminary data.</text>
</comment>
<reference evidence="3" key="1">
    <citation type="journal article" date="2019" name="Int. J. Syst. Evol. Microbiol.">
        <title>The Global Catalogue of Microorganisms (GCM) 10K type strain sequencing project: providing services to taxonomists for standard genome sequencing and annotation.</title>
        <authorList>
            <consortium name="The Broad Institute Genomics Platform"/>
            <consortium name="The Broad Institute Genome Sequencing Center for Infectious Disease"/>
            <person name="Wu L."/>
            <person name="Ma J."/>
        </authorList>
    </citation>
    <scope>NUCLEOTIDE SEQUENCE [LARGE SCALE GENOMIC DNA]</scope>
    <source>
        <strain evidence="3">CCUG 61484</strain>
    </source>
</reference>
<name>A0ABW3ANY7_9SPHI</name>
<keyword evidence="1" id="KW-0732">Signal</keyword>
<feature type="signal peptide" evidence="1">
    <location>
        <begin position="1"/>
        <end position="25"/>
    </location>
</feature>
<dbReference type="Proteomes" id="UP001597010">
    <property type="component" value="Unassembled WGS sequence"/>
</dbReference>
<evidence type="ECO:0000256" key="1">
    <source>
        <dbReference type="SAM" id="SignalP"/>
    </source>
</evidence>
<organism evidence="2 3">
    <name type="scientific">Mucilaginibacter litoreus</name>
    <dbReference type="NCBI Taxonomy" id="1048221"/>
    <lineage>
        <taxon>Bacteria</taxon>
        <taxon>Pseudomonadati</taxon>
        <taxon>Bacteroidota</taxon>
        <taxon>Sphingobacteriia</taxon>
        <taxon>Sphingobacteriales</taxon>
        <taxon>Sphingobacteriaceae</taxon>
        <taxon>Mucilaginibacter</taxon>
    </lineage>
</organism>
<keyword evidence="3" id="KW-1185">Reference proteome</keyword>
<accession>A0ABW3ANY7</accession>
<evidence type="ECO:0008006" key="4">
    <source>
        <dbReference type="Google" id="ProtNLM"/>
    </source>
</evidence>
<sequence length="220" mass="24550">MKQFKQIFLIAVLMLCSITWFGANAQKRLPASKQTETLKYGNPSEQLKNFLKIAAAANVSFTFPKGFREINAPDNEDVSFDYAIELPGKDFEIWFQVKSQKENWASYERNLGNKSRAVANPDSLYIGMGKACAIAFAGQDNYLVRTIPADIALRYNADAGKSYLLNLLDSPVTKSYKYALLITLQKDHTGTILAVAFSNEKGAEFFKNIAKASNCVKFKS</sequence>
<evidence type="ECO:0000313" key="3">
    <source>
        <dbReference type="Proteomes" id="UP001597010"/>
    </source>
</evidence>
<evidence type="ECO:0000313" key="2">
    <source>
        <dbReference type="EMBL" id="MFD0792682.1"/>
    </source>
</evidence>
<gene>
    <name evidence="2" type="ORF">ACFQZX_03575</name>
</gene>